<feature type="compositionally biased region" description="Basic and acidic residues" evidence="1">
    <location>
        <begin position="144"/>
        <end position="154"/>
    </location>
</feature>
<reference evidence="2" key="1">
    <citation type="journal article" date="2013" name="Genome Biol.">
        <title>Reference genomes and transcriptomes of Nicotiana sylvestris and Nicotiana tomentosiformis.</title>
        <authorList>
            <person name="Sierro N."/>
            <person name="Battey J.N."/>
            <person name="Ouadi S."/>
            <person name="Bovet L."/>
            <person name="Goepfert S."/>
            <person name="Bakaher N."/>
            <person name="Peitsch M.C."/>
            <person name="Ivanov N.V."/>
        </authorList>
    </citation>
    <scope>NUCLEOTIDE SEQUENCE [LARGE SCALE GENOMIC DNA]</scope>
</reference>
<keyword evidence="2" id="KW-1185">Reference proteome</keyword>
<reference evidence="3" key="2">
    <citation type="submission" date="2025-08" db="UniProtKB">
        <authorList>
            <consortium name="RefSeq"/>
        </authorList>
    </citation>
    <scope>IDENTIFICATION</scope>
    <source>
        <tissue evidence="3">Leaf</tissue>
    </source>
</reference>
<dbReference type="Proteomes" id="UP000189701">
    <property type="component" value="Unplaced"/>
</dbReference>
<accession>A0A1U7WW00</accession>
<feature type="region of interest" description="Disordered" evidence="1">
    <location>
        <begin position="98"/>
        <end position="154"/>
    </location>
</feature>
<evidence type="ECO:0000313" key="2">
    <source>
        <dbReference type="Proteomes" id="UP000189701"/>
    </source>
</evidence>
<dbReference type="RefSeq" id="XP_009778859.1">
    <property type="nucleotide sequence ID" value="XM_009780557.1"/>
</dbReference>
<feature type="region of interest" description="Disordered" evidence="1">
    <location>
        <begin position="54"/>
        <end position="83"/>
    </location>
</feature>
<protein>
    <submittedName>
        <fullName evidence="3">Uncharacterized protein LOC104228148</fullName>
    </submittedName>
</protein>
<feature type="compositionally biased region" description="Low complexity" evidence="1">
    <location>
        <begin position="101"/>
        <end position="111"/>
    </location>
</feature>
<feature type="compositionally biased region" description="Polar residues" evidence="1">
    <location>
        <begin position="131"/>
        <end position="142"/>
    </location>
</feature>
<evidence type="ECO:0000313" key="3">
    <source>
        <dbReference type="RefSeq" id="XP_009778859.1"/>
    </source>
</evidence>
<organism evidence="2 3">
    <name type="scientific">Nicotiana sylvestris</name>
    <name type="common">Wood tobacco</name>
    <name type="synonym">South American tobacco</name>
    <dbReference type="NCBI Taxonomy" id="4096"/>
    <lineage>
        <taxon>Eukaryota</taxon>
        <taxon>Viridiplantae</taxon>
        <taxon>Streptophyta</taxon>
        <taxon>Embryophyta</taxon>
        <taxon>Tracheophyta</taxon>
        <taxon>Spermatophyta</taxon>
        <taxon>Magnoliopsida</taxon>
        <taxon>eudicotyledons</taxon>
        <taxon>Gunneridae</taxon>
        <taxon>Pentapetalae</taxon>
        <taxon>asterids</taxon>
        <taxon>lamiids</taxon>
        <taxon>Solanales</taxon>
        <taxon>Solanaceae</taxon>
        <taxon>Nicotianoideae</taxon>
        <taxon>Nicotianeae</taxon>
        <taxon>Nicotiana</taxon>
    </lineage>
</organism>
<evidence type="ECO:0000256" key="1">
    <source>
        <dbReference type="SAM" id="MobiDB-lite"/>
    </source>
</evidence>
<name>A0A1U7WW00_NICSY</name>
<feature type="compositionally biased region" description="Acidic residues" evidence="1">
    <location>
        <begin position="116"/>
        <end position="125"/>
    </location>
</feature>
<gene>
    <name evidence="3" type="primary">LOC104228148</name>
</gene>
<proteinExistence type="predicted"/>
<sequence length="188" mass="21391">MMISLSFHIAAAWYPEVVSDLLGWIRRLDVAFPYHVRCWTDLDNERCVAKNHGLGENMEMRPPPGGRTEASDPRNGKKRKGKAVVDLCTIKKSRLLEHQTTTRTSTSTSETNPGAEGEDDSDDECQLAQRMRSNAGASQVPRSETVESKMADAGRSRRLETLEGVLMWLRSHGWVWCSFRWGDRYYRS</sequence>
<dbReference type="AlphaFoldDB" id="A0A1U7WW00"/>